<evidence type="ECO:0000256" key="4">
    <source>
        <dbReference type="ARBA" id="ARBA00022496"/>
    </source>
</evidence>
<keyword evidence="3" id="KW-1134">Transmembrane beta strand</keyword>
<dbReference type="InterPro" id="IPR000531">
    <property type="entry name" value="Beta-barrel_TonB"/>
</dbReference>
<comment type="subcellular location">
    <subcellularLocation>
        <location evidence="1">Cell outer membrane</location>
        <topology evidence="1">Multi-pass membrane protein</topology>
    </subcellularLocation>
</comment>
<gene>
    <name evidence="15" type="ORF">IB286_01855</name>
</gene>
<dbReference type="Gene3D" id="2.40.170.20">
    <property type="entry name" value="TonB-dependent receptor, beta-barrel domain"/>
    <property type="match status" value="1"/>
</dbReference>
<comment type="similarity">
    <text evidence="11">Belongs to the TonB-dependent receptor family.</text>
</comment>
<evidence type="ECO:0000256" key="6">
    <source>
        <dbReference type="ARBA" id="ARBA00023004"/>
    </source>
</evidence>
<evidence type="ECO:0000259" key="13">
    <source>
        <dbReference type="Pfam" id="PF00593"/>
    </source>
</evidence>
<dbReference type="PANTHER" id="PTHR32552:SF81">
    <property type="entry name" value="TONB-DEPENDENT OUTER MEMBRANE RECEPTOR"/>
    <property type="match status" value="1"/>
</dbReference>
<reference evidence="15" key="1">
    <citation type="submission" date="2020-09" db="EMBL/GenBank/DDBJ databases">
        <authorList>
            <person name="Yoon J.-W."/>
        </authorList>
    </citation>
    <scope>NUCLEOTIDE SEQUENCE</scope>
    <source>
        <strain evidence="15">KMU-158</strain>
    </source>
</reference>
<keyword evidence="7" id="KW-0406">Ion transport</keyword>
<dbReference type="RefSeq" id="WP_190761954.1">
    <property type="nucleotide sequence ID" value="NZ_JACXLD010000001.1"/>
</dbReference>
<dbReference type="PANTHER" id="PTHR32552">
    <property type="entry name" value="FERRICHROME IRON RECEPTOR-RELATED"/>
    <property type="match status" value="1"/>
</dbReference>
<evidence type="ECO:0000256" key="8">
    <source>
        <dbReference type="ARBA" id="ARBA00023077"/>
    </source>
</evidence>
<keyword evidence="4" id="KW-0410">Iron transport</keyword>
<evidence type="ECO:0000256" key="9">
    <source>
        <dbReference type="ARBA" id="ARBA00023136"/>
    </source>
</evidence>
<dbReference type="AlphaFoldDB" id="A0A927GV62"/>
<keyword evidence="6" id="KW-0408">Iron</keyword>
<feature type="chain" id="PRO_5037434958" evidence="12">
    <location>
        <begin position="26"/>
        <end position="805"/>
    </location>
</feature>
<organism evidence="15 16">
    <name type="scientific">Spongiibacter pelagi</name>
    <dbReference type="NCBI Taxonomy" id="2760804"/>
    <lineage>
        <taxon>Bacteria</taxon>
        <taxon>Pseudomonadati</taxon>
        <taxon>Pseudomonadota</taxon>
        <taxon>Gammaproteobacteria</taxon>
        <taxon>Cellvibrionales</taxon>
        <taxon>Spongiibacteraceae</taxon>
        <taxon>Spongiibacter</taxon>
    </lineage>
</organism>
<dbReference type="InterPro" id="IPR036942">
    <property type="entry name" value="Beta-barrel_TonB_sf"/>
</dbReference>
<evidence type="ECO:0000313" key="16">
    <source>
        <dbReference type="Proteomes" id="UP000610558"/>
    </source>
</evidence>
<sequence>MKKIINLTSKTLLIGGLALSFDAEAQTPAASGKRVLEEVIVTAQKREQSVHDVPISMTALTGDFLKEQGVTDITEALQLVPNASIDAAGFFAAPRVRGFTFNNNNKSFEPPVGMAIDGIPHTRIPYFLAALFDIQRMEVLRGPQGTSFGKNTTAGLIHVISNKPTTEYEGSLTLENGELDRHRLEAAFGGPIVSGFNFRIAGLYDERDGFIKNTTAEVNPEADPRLKSRERSGLRATFEFEDIIGTRLELGIEHFELYDGGAALETVSAGPNFTAALRRYDPKADVTPGNWVTSIDLPDYRDITIDRYRLLWEIPLADWSATFIAAHAIMDQELSLDTDFTPAEALNGSGGDHSPMSYGELRFTAPTYEGFFGLGKQGSSDVLFGATWSKRQILDSEFNFRLNSGPFIDLLQAAALDANGVPSNPLIDALLGALPLNGIGEGSEQMNQFFEQTATAQSLYGHAKWQFTETWGIELGARYTQEKKEGDWNVHFTTPPPNAVLSLVGAQEFTAHREREESNLQPKISLNWQPNDALSIFLHAERGFKGGGFNAFAFREGTNDIGFESDDLVFDEEIAKNIGLDFKIWLFDNTANLNISLFRQSAEDFQVLIRENPPGTIGLGTSRVVNAEEAYSQGLEADFLWLANSWLTVNASLGLLDTEFVKFLDGECPVGQTDPDDGDPDNPRCNQSGKSFPFAPKYSGSLALRVNKPLEFLGGLALTAGVLMEFEDDQLLDVDLDEAKRQAAFERYKADIGLRDIEREWSLRLVVENLDNTPTHIRYGDVFEGVIVGSQRQPRLAYLQFKKDF</sequence>
<dbReference type="GO" id="GO:0006826">
    <property type="term" value="P:iron ion transport"/>
    <property type="evidence" value="ECO:0007669"/>
    <property type="project" value="UniProtKB-KW"/>
</dbReference>
<evidence type="ECO:0000256" key="11">
    <source>
        <dbReference type="RuleBase" id="RU003357"/>
    </source>
</evidence>
<evidence type="ECO:0000256" key="1">
    <source>
        <dbReference type="ARBA" id="ARBA00004571"/>
    </source>
</evidence>
<keyword evidence="16" id="KW-1185">Reference proteome</keyword>
<dbReference type="SUPFAM" id="SSF56935">
    <property type="entry name" value="Porins"/>
    <property type="match status" value="1"/>
</dbReference>
<dbReference type="Pfam" id="PF00593">
    <property type="entry name" value="TonB_dep_Rec_b-barrel"/>
    <property type="match status" value="1"/>
</dbReference>
<feature type="signal peptide" evidence="12">
    <location>
        <begin position="1"/>
        <end position="25"/>
    </location>
</feature>
<keyword evidence="8 11" id="KW-0798">TonB box</keyword>
<dbReference type="InterPro" id="IPR012910">
    <property type="entry name" value="Plug_dom"/>
</dbReference>
<dbReference type="Proteomes" id="UP000610558">
    <property type="component" value="Unassembled WGS sequence"/>
</dbReference>
<evidence type="ECO:0000256" key="2">
    <source>
        <dbReference type="ARBA" id="ARBA00022448"/>
    </source>
</evidence>
<dbReference type="InterPro" id="IPR039426">
    <property type="entry name" value="TonB-dep_rcpt-like"/>
</dbReference>
<protein>
    <submittedName>
        <fullName evidence="15">TonB-dependent receptor</fullName>
    </submittedName>
</protein>
<keyword evidence="2" id="KW-0813">Transport</keyword>
<comment type="caution">
    <text evidence="15">The sequence shown here is derived from an EMBL/GenBank/DDBJ whole genome shotgun (WGS) entry which is preliminary data.</text>
</comment>
<keyword evidence="12" id="KW-0732">Signal</keyword>
<keyword evidence="9 11" id="KW-0472">Membrane</keyword>
<accession>A0A927GV62</accession>
<feature type="domain" description="TonB-dependent receptor-like beta-barrel" evidence="13">
    <location>
        <begin position="263"/>
        <end position="770"/>
    </location>
</feature>
<evidence type="ECO:0000256" key="10">
    <source>
        <dbReference type="ARBA" id="ARBA00023237"/>
    </source>
</evidence>
<evidence type="ECO:0000256" key="7">
    <source>
        <dbReference type="ARBA" id="ARBA00023065"/>
    </source>
</evidence>
<keyword evidence="10" id="KW-0998">Cell outer membrane</keyword>
<evidence type="ECO:0000256" key="5">
    <source>
        <dbReference type="ARBA" id="ARBA00022692"/>
    </source>
</evidence>
<feature type="domain" description="TonB-dependent receptor plug" evidence="14">
    <location>
        <begin position="51"/>
        <end position="155"/>
    </location>
</feature>
<keyword evidence="15" id="KW-0675">Receptor</keyword>
<proteinExistence type="inferred from homology"/>
<evidence type="ECO:0000256" key="3">
    <source>
        <dbReference type="ARBA" id="ARBA00022452"/>
    </source>
</evidence>
<name>A0A927GV62_9GAMM</name>
<dbReference type="Pfam" id="PF07715">
    <property type="entry name" value="Plug"/>
    <property type="match status" value="1"/>
</dbReference>
<evidence type="ECO:0000313" key="15">
    <source>
        <dbReference type="EMBL" id="MBD2857733.1"/>
    </source>
</evidence>
<dbReference type="GO" id="GO:0009279">
    <property type="term" value="C:cell outer membrane"/>
    <property type="evidence" value="ECO:0007669"/>
    <property type="project" value="UniProtKB-SubCell"/>
</dbReference>
<keyword evidence="5" id="KW-0812">Transmembrane</keyword>
<evidence type="ECO:0000259" key="14">
    <source>
        <dbReference type="Pfam" id="PF07715"/>
    </source>
</evidence>
<dbReference type="EMBL" id="JACXLD010000001">
    <property type="protein sequence ID" value="MBD2857733.1"/>
    <property type="molecule type" value="Genomic_DNA"/>
</dbReference>
<evidence type="ECO:0000256" key="12">
    <source>
        <dbReference type="SAM" id="SignalP"/>
    </source>
</evidence>